<dbReference type="InterPro" id="IPR000792">
    <property type="entry name" value="Tscrpt_reg_LuxR_C"/>
</dbReference>
<accession>A0AAX3T771</accession>
<keyword evidence="2" id="KW-0238">DNA-binding</keyword>
<dbReference type="Gene3D" id="1.25.40.10">
    <property type="entry name" value="Tetratricopeptide repeat domain"/>
    <property type="match status" value="1"/>
</dbReference>
<evidence type="ECO:0000259" key="4">
    <source>
        <dbReference type="PROSITE" id="PS50043"/>
    </source>
</evidence>
<dbReference type="PANTHER" id="PTHR44688">
    <property type="entry name" value="DNA-BINDING TRANSCRIPTIONAL ACTIVATOR DEVR_DOSR"/>
    <property type="match status" value="1"/>
</dbReference>
<evidence type="ECO:0000313" key="5">
    <source>
        <dbReference type="EMBL" id="WFP25008.1"/>
    </source>
</evidence>
<dbReference type="Proteomes" id="UP001213504">
    <property type="component" value="Chromosome"/>
</dbReference>
<dbReference type="InterPro" id="IPR011990">
    <property type="entry name" value="TPR-like_helical_dom_sf"/>
</dbReference>
<dbReference type="EMBL" id="CP121270">
    <property type="protein sequence ID" value="WFP25008.1"/>
    <property type="molecule type" value="Genomic_DNA"/>
</dbReference>
<dbReference type="PROSITE" id="PS50043">
    <property type="entry name" value="HTH_LUXR_2"/>
    <property type="match status" value="1"/>
</dbReference>
<dbReference type="AlphaFoldDB" id="A0AAX3T771"/>
<gene>
    <name evidence="5" type="ORF">P9A14_00215</name>
</gene>
<dbReference type="InterPro" id="IPR059106">
    <property type="entry name" value="WHD_MalT"/>
</dbReference>
<dbReference type="Gene3D" id="1.10.10.10">
    <property type="entry name" value="Winged helix-like DNA-binding domain superfamily/Winged helix DNA-binding domain"/>
    <property type="match status" value="1"/>
</dbReference>
<keyword evidence="3" id="KW-0804">Transcription</keyword>
<sequence length="898" mass="95904">MNDASRRLPPSLRLRISRPELPPGFVPRPRLDTHLLPRGPRHVTVVAAGPGYGKTLAVAAHLAARGDRHRAVWLAVSDIDGLSTFWGDLLGALTAAHVLAGGSFSEMVPGNDLGPAEVGLIADALASHPEPLTIVLDDVQRITDRDVLESIAHFIAAQPDQVHLVVISRTTPRLHLRRLQLDGRLTEVGADLLTMTRGEVGQFAELAGAEPMSDDDLVGFWVRTEGWAAGVRLALLSAGSSGLGAWLKRGPDRLIASYLLEEVLEQIPPTDRKFLLATSVAEALDPALAGAITLRPDCRRILESLADANLFTVRMEGRRDWYAYHPLFRQLLAERLAAESPDAPAELHRRAAAWFGRTGDPISAIRHLASAQDWAGLLEVLGGSAVPLVLSPHAGELAAALRPAVEHAARQPTAETLLASVIASFHDRDFSVMFHYAEAASDAVARREDVKTAAAEIILALAAMVRARAEAVDDVVSRCEAVSRVATSPSGSTLPAAPAYALIARANRAMGLVHRGDFGGAAAELEGAHAAAEAAGMALMAMATQAHLALTDLIVGDLPRTADRVATVESTARRRGWTQQPQMMAMYAAQTLLLLERHELDVADAAIDAARRIVGQAPDSAALLLVEIASVGVAVSRRDAFAARAAQRRMAVVVERCGPLPPLLRSWCAVVAAEVAILAGDAASVARAPFDDGHDFSGTRSVGAYPDVLRRTTRARAFFELGRPADTIAQLGRLTDYAPFRLQAVDAGVLWAVAAHQLRRESDALDQMAAAVALAAEVGQVRPFAAMGEPARVLLARHVRIAGPHVDLGFALDLLGVLGDDAPQTGDLDVAEPVGEALTERELVILRYLPTMYKAAEIAADLFVSVNTVKTHQQAIYRKLGVSSRRDAVDRAREHNLL</sequence>
<dbReference type="InterPro" id="IPR036388">
    <property type="entry name" value="WH-like_DNA-bd_sf"/>
</dbReference>
<dbReference type="CDD" id="cd06170">
    <property type="entry name" value="LuxR_C_like"/>
    <property type="match status" value="1"/>
</dbReference>
<name>A0AAX3T771_9ACTN</name>
<dbReference type="Pfam" id="PF00196">
    <property type="entry name" value="GerE"/>
    <property type="match status" value="1"/>
</dbReference>
<dbReference type="Pfam" id="PF25873">
    <property type="entry name" value="WHD_MalT"/>
    <property type="match status" value="1"/>
</dbReference>
<protein>
    <submittedName>
        <fullName evidence="5">LuxR C-terminal-related transcriptional regulator</fullName>
    </submittedName>
</protein>
<organism evidence="5 6">
    <name type="scientific">Gordonia hongkongensis</name>
    <dbReference type="NCBI Taxonomy" id="1701090"/>
    <lineage>
        <taxon>Bacteria</taxon>
        <taxon>Bacillati</taxon>
        <taxon>Actinomycetota</taxon>
        <taxon>Actinomycetes</taxon>
        <taxon>Mycobacteriales</taxon>
        <taxon>Gordoniaceae</taxon>
        <taxon>Gordonia</taxon>
    </lineage>
</organism>
<feature type="domain" description="HTH luxR-type" evidence="4">
    <location>
        <begin position="831"/>
        <end position="896"/>
    </location>
</feature>
<dbReference type="InterPro" id="IPR027417">
    <property type="entry name" value="P-loop_NTPase"/>
</dbReference>
<proteinExistence type="predicted"/>
<reference evidence="5" key="1">
    <citation type="submission" date="2023-04" db="EMBL/GenBank/DDBJ databases">
        <title>Complete genome sequence of a phthalic acid esters degrading bacterial strain.</title>
        <authorList>
            <person name="Weng L."/>
            <person name="Jia Y."/>
            <person name="Ren L."/>
        </authorList>
    </citation>
    <scope>NUCLEOTIDE SEQUENCE</scope>
    <source>
        <strain evidence="5">RL-LY01</strain>
    </source>
</reference>
<evidence type="ECO:0000256" key="3">
    <source>
        <dbReference type="ARBA" id="ARBA00023163"/>
    </source>
</evidence>
<dbReference type="InterPro" id="IPR016032">
    <property type="entry name" value="Sig_transdc_resp-reg_C-effctor"/>
</dbReference>
<dbReference type="SUPFAM" id="SSF52540">
    <property type="entry name" value="P-loop containing nucleoside triphosphate hydrolases"/>
    <property type="match status" value="1"/>
</dbReference>
<dbReference type="SUPFAM" id="SSF46894">
    <property type="entry name" value="C-terminal effector domain of the bipartite response regulators"/>
    <property type="match status" value="1"/>
</dbReference>
<evidence type="ECO:0000313" key="6">
    <source>
        <dbReference type="Proteomes" id="UP001213504"/>
    </source>
</evidence>
<keyword evidence="1" id="KW-0805">Transcription regulation</keyword>
<dbReference type="PANTHER" id="PTHR44688:SF16">
    <property type="entry name" value="DNA-BINDING TRANSCRIPTIONAL ACTIVATOR DEVR_DOSR"/>
    <property type="match status" value="1"/>
</dbReference>
<dbReference type="SMART" id="SM00421">
    <property type="entry name" value="HTH_LUXR"/>
    <property type="match status" value="1"/>
</dbReference>
<evidence type="ECO:0000256" key="1">
    <source>
        <dbReference type="ARBA" id="ARBA00023015"/>
    </source>
</evidence>
<evidence type="ECO:0000256" key="2">
    <source>
        <dbReference type="ARBA" id="ARBA00023125"/>
    </source>
</evidence>
<dbReference type="GO" id="GO:0003677">
    <property type="term" value="F:DNA binding"/>
    <property type="evidence" value="ECO:0007669"/>
    <property type="project" value="UniProtKB-KW"/>
</dbReference>
<dbReference type="GO" id="GO:0006355">
    <property type="term" value="P:regulation of DNA-templated transcription"/>
    <property type="evidence" value="ECO:0007669"/>
    <property type="project" value="InterPro"/>
</dbReference>
<dbReference type="RefSeq" id="WP_277244425.1">
    <property type="nucleotide sequence ID" value="NZ_CP121270.1"/>
</dbReference>